<organism evidence="10 11">
    <name type="scientific">Pseudomonas cuatrocienegasensis</name>
    <dbReference type="NCBI Taxonomy" id="543360"/>
    <lineage>
        <taxon>Bacteria</taxon>
        <taxon>Pseudomonadati</taxon>
        <taxon>Pseudomonadota</taxon>
        <taxon>Gammaproteobacteria</taxon>
        <taxon>Pseudomonadales</taxon>
        <taxon>Pseudomonadaceae</taxon>
        <taxon>Pseudomonas</taxon>
    </lineage>
</organism>
<evidence type="ECO:0000256" key="9">
    <source>
        <dbReference type="SAM" id="Phobius"/>
    </source>
</evidence>
<evidence type="ECO:0000256" key="3">
    <source>
        <dbReference type="ARBA" id="ARBA00022475"/>
    </source>
</evidence>
<evidence type="ECO:0000256" key="1">
    <source>
        <dbReference type="ARBA" id="ARBA00004429"/>
    </source>
</evidence>
<comment type="similarity">
    <text evidence="8">Belongs to the TsuA/YedE (TC 9.B.102) family.</text>
</comment>
<dbReference type="EMBL" id="FOFP01000009">
    <property type="protein sequence ID" value="SEQ75705.1"/>
    <property type="molecule type" value="Genomic_DNA"/>
</dbReference>
<keyword evidence="5 9" id="KW-0812">Transmembrane</keyword>
<evidence type="ECO:0000256" key="8">
    <source>
        <dbReference type="ARBA" id="ARBA00035655"/>
    </source>
</evidence>
<comment type="caution">
    <text evidence="10">The sequence shown here is derived from an EMBL/GenBank/DDBJ whole genome shotgun (WGS) entry which is preliminary data.</text>
</comment>
<name>A0ABY1BFX1_9PSED</name>
<feature type="transmembrane region" description="Helical" evidence="9">
    <location>
        <begin position="57"/>
        <end position="73"/>
    </location>
</feature>
<dbReference type="InterPro" id="IPR007272">
    <property type="entry name" value="Sulf_transp_TsuA/YedE"/>
</dbReference>
<keyword evidence="6 9" id="KW-1133">Transmembrane helix</keyword>
<evidence type="ECO:0000256" key="5">
    <source>
        <dbReference type="ARBA" id="ARBA00022692"/>
    </source>
</evidence>
<feature type="transmembrane region" description="Helical" evidence="9">
    <location>
        <begin position="85"/>
        <end position="103"/>
    </location>
</feature>
<keyword evidence="7 9" id="KW-0472">Membrane</keyword>
<evidence type="ECO:0000313" key="10">
    <source>
        <dbReference type="EMBL" id="SEQ75705.1"/>
    </source>
</evidence>
<keyword evidence="4" id="KW-0997">Cell inner membrane</keyword>
<dbReference type="PANTHER" id="PTHR30574:SF1">
    <property type="entry name" value="SULPHUR TRANSPORT DOMAIN-CONTAINING PROTEIN"/>
    <property type="match status" value="1"/>
</dbReference>
<evidence type="ECO:0000256" key="7">
    <source>
        <dbReference type="ARBA" id="ARBA00023136"/>
    </source>
</evidence>
<proteinExistence type="inferred from homology"/>
<accession>A0ABY1BFX1</accession>
<evidence type="ECO:0000256" key="2">
    <source>
        <dbReference type="ARBA" id="ARBA00022448"/>
    </source>
</evidence>
<dbReference type="Proteomes" id="UP000198512">
    <property type="component" value="Unassembled WGS sequence"/>
</dbReference>
<gene>
    <name evidence="10" type="ORF">SAMN05216600_109145</name>
</gene>
<feature type="transmembrane region" description="Helical" evidence="9">
    <location>
        <begin position="12"/>
        <end position="36"/>
    </location>
</feature>
<evidence type="ECO:0008006" key="12">
    <source>
        <dbReference type="Google" id="ProtNLM"/>
    </source>
</evidence>
<keyword evidence="2" id="KW-0813">Transport</keyword>
<keyword evidence="11" id="KW-1185">Reference proteome</keyword>
<evidence type="ECO:0000313" key="11">
    <source>
        <dbReference type="Proteomes" id="UP000198512"/>
    </source>
</evidence>
<evidence type="ECO:0000256" key="4">
    <source>
        <dbReference type="ARBA" id="ARBA00022519"/>
    </source>
</evidence>
<protein>
    <recommendedName>
        <fullName evidence="12">Sulphur transport domain-containing protein</fullName>
    </recommendedName>
</protein>
<dbReference type="PANTHER" id="PTHR30574">
    <property type="entry name" value="INNER MEMBRANE PROTEIN YEDE"/>
    <property type="match status" value="1"/>
</dbReference>
<feature type="transmembrane region" description="Helical" evidence="9">
    <location>
        <begin position="123"/>
        <end position="143"/>
    </location>
</feature>
<evidence type="ECO:0000256" key="6">
    <source>
        <dbReference type="ARBA" id="ARBA00022989"/>
    </source>
</evidence>
<sequence length="145" mass="14788">MINIDWAHFTPYSALLGGALIGLGASLFAVLNGRIAGISGLLGSLLPRGGEGRSEKALFLAGLLVAPLLWLLLSEPPAVQFDTGWPGLLLAGALVGIGSRYGAGCTSGHGVCGLSRLSPRSAVATLSFMASGFAMVYLIRHLLGA</sequence>
<comment type="subcellular location">
    <subcellularLocation>
        <location evidence="1">Cell inner membrane</location>
        <topology evidence="1">Multi-pass membrane protein</topology>
    </subcellularLocation>
</comment>
<reference evidence="10 11" key="1">
    <citation type="submission" date="2016-10" db="EMBL/GenBank/DDBJ databases">
        <authorList>
            <person name="Varghese N."/>
            <person name="Submissions S."/>
        </authorList>
    </citation>
    <scope>NUCLEOTIDE SEQUENCE [LARGE SCALE GENOMIC DNA]</scope>
    <source>
        <strain evidence="10 11">CIP 109853</strain>
    </source>
</reference>
<keyword evidence="3" id="KW-1003">Cell membrane</keyword>